<evidence type="ECO:0000313" key="2">
    <source>
        <dbReference type="Proteomes" id="UP001156627"/>
    </source>
</evidence>
<reference evidence="2" key="1">
    <citation type="journal article" date="2019" name="Int. J. Syst. Evol. Microbiol.">
        <title>The Global Catalogue of Microorganisms (GCM) 10K type strain sequencing project: providing services to taxonomists for standard genome sequencing and annotation.</title>
        <authorList>
            <consortium name="The Broad Institute Genomics Platform"/>
            <consortium name="The Broad Institute Genome Sequencing Center for Infectious Disease"/>
            <person name="Wu L."/>
            <person name="Ma J."/>
        </authorList>
    </citation>
    <scope>NUCLEOTIDE SEQUENCE [LARGE SCALE GENOMIC DNA]</scope>
    <source>
        <strain evidence="2">NBRC 111981</strain>
    </source>
</reference>
<evidence type="ECO:0000313" key="1">
    <source>
        <dbReference type="EMBL" id="GLQ90648.1"/>
    </source>
</evidence>
<dbReference type="Proteomes" id="UP001156627">
    <property type="component" value="Unassembled WGS sequence"/>
</dbReference>
<accession>A0ABQ5XG80</accession>
<keyword evidence="2" id="KW-1185">Reference proteome</keyword>
<dbReference type="EMBL" id="BSOA01000050">
    <property type="protein sequence ID" value="GLQ90648.1"/>
    <property type="molecule type" value="Genomic_DNA"/>
</dbReference>
<dbReference type="NCBIfam" id="TIGR04255">
    <property type="entry name" value="sporadTIGR04255"/>
    <property type="match status" value="1"/>
</dbReference>
<name>A0ABQ5XG80_9GAMM</name>
<dbReference type="RefSeq" id="WP_284334068.1">
    <property type="nucleotide sequence ID" value="NZ_BSOA01000050.1"/>
</dbReference>
<dbReference type="InterPro" id="IPR026349">
    <property type="entry name" value="CHP04255"/>
</dbReference>
<comment type="caution">
    <text evidence="1">The sequence shown here is derived from an EMBL/GenBank/DDBJ whole genome shotgun (WGS) entry which is preliminary data.</text>
</comment>
<gene>
    <name evidence="1" type="ORF">GCM10007898_42240</name>
</gene>
<proteinExistence type="predicted"/>
<sequence>MGQPLTRAPVYFAAAQVRHNPIAALNDDARRTAIKERLRKLGYPDQREMPPNLFSVVLNAQNIELPTPRQLTCLNLARDWAVVIQNDRFWIQTTNYPEYSTFKERFLAALSELHAEVSLDYTESVSMRMLDAIVPDQESGKTLADYLPPSLLGLDSWAKERDWQLEEQSAEHIFITAAGNKVVLRCVRRPGEIGFPPDFIPLGMELLPRHKGIKSAHAVLDSDAGHEKREPLNMDAVGRYLTSVKGDLSQCFKHLVTPEALKQWA</sequence>
<organism evidence="1 2">
    <name type="scientific">Dyella flagellata</name>
    <dbReference type="NCBI Taxonomy" id="1867833"/>
    <lineage>
        <taxon>Bacteria</taxon>
        <taxon>Pseudomonadati</taxon>
        <taxon>Pseudomonadota</taxon>
        <taxon>Gammaproteobacteria</taxon>
        <taxon>Lysobacterales</taxon>
        <taxon>Rhodanobacteraceae</taxon>
        <taxon>Dyella</taxon>
    </lineage>
</organism>
<protein>
    <submittedName>
        <fullName evidence="1">TIGR04255 family protein</fullName>
    </submittedName>
</protein>